<evidence type="ECO:0000313" key="2">
    <source>
        <dbReference type="EMBL" id="MED6173121.1"/>
    </source>
</evidence>
<feature type="region of interest" description="Disordered" evidence="1">
    <location>
        <begin position="1"/>
        <end position="38"/>
    </location>
</feature>
<keyword evidence="3" id="KW-1185">Reference proteome</keyword>
<proteinExistence type="predicted"/>
<feature type="compositionally biased region" description="Basic and acidic residues" evidence="1">
    <location>
        <begin position="73"/>
        <end position="88"/>
    </location>
</feature>
<evidence type="ECO:0000313" key="3">
    <source>
        <dbReference type="Proteomes" id="UP001341840"/>
    </source>
</evidence>
<feature type="compositionally biased region" description="Polar residues" evidence="1">
    <location>
        <begin position="95"/>
        <end position="105"/>
    </location>
</feature>
<gene>
    <name evidence="2" type="ORF">PIB30_056335</name>
</gene>
<organism evidence="2 3">
    <name type="scientific">Stylosanthes scabra</name>
    <dbReference type="NCBI Taxonomy" id="79078"/>
    <lineage>
        <taxon>Eukaryota</taxon>
        <taxon>Viridiplantae</taxon>
        <taxon>Streptophyta</taxon>
        <taxon>Embryophyta</taxon>
        <taxon>Tracheophyta</taxon>
        <taxon>Spermatophyta</taxon>
        <taxon>Magnoliopsida</taxon>
        <taxon>eudicotyledons</taxon>
        <taxon>Gunneridae</taxon>
        <taxon>Pentapetalae</taxon>
        <taxon>rosids</taxon>
        <taxon>fabids</taxon>
        <taxon>Fabales</taxon>
        <taxon>Fabaceae</taxon>
        <taxon>Papilionoideae</taxon>
        <taxon>50 kb inversion clade</taxon>
        <taxon>dalbergioids sensu lato</taxon>
        <taxon>Dalbergieae</taxon>
        <taxon>Pterocarpus clade</taxon>
        <taxon>Stylosanthes</taxon>
    </lineage>
</organism>
<dbReference type="EMBL" id="JASCZI010151484">
    <property type="protein sequence ID" value="MED6173121.1"/>
    <property type="molecule type" value="Genomic_DNA"/>
</dbReference>
<feature type="region of interest" description="Disordered" evidence="1">
    <location>
        <begin position="52"/>
        <end position="105"/>
    </location>
</feature>
<protein>
    <submittedName>
        <fullName evidence="2">Uncharacterized protein</fullName>
    </submittedName>
</protein>
<accession>A0ABU6VIN4</accession>
<evidence type="ECO:0000256" key="1">
    <source>
        <dbReference type="SAM" id="MobiDB-lite"/>
    </source>
</evidence>
<reference evidence="2 3" key="1">
    <citation type="journal article" date="2023" name="Plants (Basel)">
        <title>Bridging the Gap: Combining Genomics and Transcriptomics Approaches to Understand Stylosanthes scabra, an Orphan Legume from the Brazilian Caatinga.</title>
        <authorList>
            <person name="Ferreira-Neto J.R.C."/>
            <person name="da Silva M.D."/>
            <person name="Binneck E."/>
            <person name="de Melo N.F."/>
            <person name="da Silva R.H."/>
            <person name="de Melo A.L.T.M."/>
            <person name="Pandolfi V."/>
            <person name="Bustamante F.O."/>
            <person name="Brasileiro-Vidal A.C."/>
            <person name="Benko-Iseppon A.M."/>
        </authorList>
    </citation>
    <scope>NUCLEOTIDE SEQUENCE [LARGE SCALE GENOMIC DNA]</scope>
    <source>
        <tissue evidence="2">Leaves</tissue>
    </source>
</reference>
<name>A0ABU6VIN4_9FABA</name>
<comment type="caution">
    <text evidence="2">The sequence shown here is derived from an EMBL/GenBank/DDBJ whole genome shotgun (WGS) entry which is preliminary data.</text>
</comment>
<dbReference type="Proteomes" id="UP001341840">
    <property type="component" value="Unassembled WGS sequence"/>
</dbReference>
<sequence length="105" mass="11748">MSEGDDEKDIGGMEPSVEKKDVSEEDYEEEIIASSYLPMDIDADEDFLRYIEELERRPEPSPLRSSHASVPDLPREASDRQSDGHNASRYDLSGVWQTPSSGPSS</sequence>